<feature type="compositionally biased region" description="Gly residues" evidence="1">
    <location>
        <begin position="44"/>
        <end position="54"/>
    </location>
</feature>
<reference evidence="2" key="1">
    <citation type="submission" date="2013-05" db="EMBL/GenBank/DDBJ databases">
        <title>Genome assembly of Cystobacter fuscus DSM 2262.</title>
        <authorList>
            <person name="Sharma G."/>
            <person name="Khatri I."/>
            <person name="Kaur C."/>
            <person name="Mayilraj S."/>
            <person name="Subramanian S."/>
        </authorList>
    </citation>
    <scope>NUCLEOTIDE SEQUENCE [LARGE SCALE GENOMIC DNA]</scope>
    <source>
        <strain evidence="2">DSM 2262</strain>
    </source>
</reference>
<evidence type="ECO:0000313" key="2">
    <source>
        <dbReference type="EMBL" id="EPX57916.1"/>
    </source>
</evidence>
<keyword evidence="3" id="KW-1185">Reference proteome</keyword>
<feature type="region of interest" description="Disordered" evidence="1">
    <location>
        <begin position="1"/>
        <end position="54"/>
    </location>
</feature>
<dbReference type="AlphaFoldDB" id="S9P415"/>
<evidence type="ECO:0000256" key="1">
    <source>
        <dbReference type="SAM" id="MobiDB-lite"/>
    </source>
</evidence>
<comment type="caution">
    <text evidence="2">The sequence shown here is derived from an EMBL/GenBank/DDBJ whole genome shotgun (WGS) entry which is preliminary data.</text>
</comment>
<sequence length="54" mass="5528">MCRSTRKKEGGKWPACSQGLSDTEQSSPSRLSPGPRAKSRCGPCGTGCPSGGVC</sequence>
<dbReference type="Proteomes" id="UP000011682">
    <property type="component" value="Unassembled WGS sequence"/>
</dbReference>
<gene>
    <name evidence="2" type="ORF">D187_004450</name>
</gene>
<feature type="compositionally biased region" description="Polar residues" evidence="1">
    <location>
        <begin position="18"/>
        <end position="30"/>
    </location>
</feature>
<organism evidence="2 3">
    <name type="scientific">Cystobacter fuscus (strain ATCC 25194 / DSM 2262 / NBRC 100088 / M29)</name>
    <dbReference type="NCBI Taxonomy" id="1242864"/>
    <lineage>
        <taxon>Bacteria</taxon>
        <taxon>Pseudomonadati</taxon>
        <taxon>Myxococcota</taxon>
        <taxon>Myxococcia</taxon>
        <taxon>Myxococcales</taxon>
        <taxon>Cystobacterineae</taxon>
        <taxon>Archangiaceae</taxon>
        <taxon>Cystobacter</taxon>
    </lineage>
</organism>
<evidence type="ECO:0000313" key="3">
    <source>
        <dbReference type="Proteomes" id="UP000011682"/>
    </source>
</evidence>
<protein>
    <submittedName>
        <fullName evidence="2">Uncharacterized protein</fullName>
    </submittedName>
</protein>
<proteinExistence type="predicted"/>
<accession>S9P415</accession>
<dbReference type="EMBL" id="ANAH02000028">
    <property type="protein sequence ID" value="EPX57916.1"/>
    <property type="molecule type" value="Genomic_DNA"/>
</dbReference>
<name>S9P415_CYSF2</name>